<dbReference type="RefSeq" id="WP_269602117.1">
    <property type="nucleotide sequence ID" value="NZ_JAPWIJ010000001.1"/>
</dbReference>
<name>A0ABT4MAD8_9NOCA</name>
<gene>
    <name evidence="1" type="ORF">O4220_03210</name>
</gene>
<evidence type="ECO:0000313" key="1">
    <source>
        <dbReference type="EMBL" id="MCZ4517510.1"/>
    </source>
</evidence>
<dbReference type="EMBL" id="JAPWIJ010000001">
    <property type="protein sequence ID" value="MCZ4517510.1"/>
    <property type="molecule type" value="Genomic_DNA"/>
</dbReference>
<dbReference type="Proteomes" id="UP001081071">
    <property type="component" value="Unassembled WGS sequence"/>
</dbReference>
<comment type="caution">
    <text evidence="1">The sequence shown here is derived from an EMBL/GenBank/DDBJ whole genome shotgun (WGS) entry which is preliminary data.</text>
</comment>
<organism evidence="1 2">
    <name type="scientific">Rhodococcus ruber</name>
    <dbReference type="NCBI Taxonomy" id="1830"/>
    <lineage>
        <taxon>Bacteria</taxon>
        <taxon>Bacillati</taxon>
        <taxon>Actinomycetota</taxon>
        <taxon>Actinomycetes</taxon>
        <taxon>Mycobacteriales</taxon>
        <taxon>Nocardiaceae</taxon>
        <taxon>Rhodococcus</taxon>
    </lineage>
</organism>
<evidence type="ECO:0000313" key="2">
    <source>
        <dbReference type="Proteomes" id="UP001081071"/>
    </source>
</evidence>
<protein>
    <submittedName>
        <fullName evidence="1">Uncharacterized protein</fullName>
    </submittedName>
</protein>
<proteinExistence type="predicted"/>
<keyword evidence="2" id="KW-1185">Reference proteome</keyword>
<reference evidence="1" key="1">
    <citation type="submission" date="2022-12" db="EMBL/GenBank/DDBJ databases">
        <authorList>
            <person name="Krivoruchko A.V."/>
            <person name="Elkin A."/>
        </authorList>
    </citation>
    <scope>NUCLEOTIDE SEQUENCE</scope>
    <source>
        <strain evidence="1">IEGM 1391</strain>
    </source>
</reference>
<accession>A0ABT4MAD8</accession>
<sequence>MAERVYLEYRLDENVIFVLDHRTVEAFDAAVRTAAGGRCRWHVDQLGVDAKPTRDGTKIVLGLRTSDGSIGYAGDRMKFTVTDEQLPHLLAFFDRAKAARALSR</sequence>